<evidence type="ECO:0000256" key="5">
    <source>
        <dbReference type="ARBA" id="ARBA00023136"/>
    </source>
</evidence>
<evidence type="ECO:0000256" key="1">
    <source>
        <dbReference type="ARBA" id="ARBA00004162"/>
    </source>
</evidence>
<feature type="compositionally biased region" description="Low complexity" evidence="6">
    <location>
        <begin position="8"/>
        <end position="22"/>
    </location>
</feature>
<gene>
    <name evidence="9" type="ORF">DNL40_09550</name>
</gene>
<dbReference type="AlphaFoldDB" id="A0A2W5WX89"/>
<dbReference type="RefSeq" id="WP_111251029.1">
    <property type="nucleotide sequence ID" value="NZ_QKWH01000006.1"/>
</dbReference>
<name>A0A2W5WX89_9MICO</name>
<feature type="region of interest" description="Disordered" evidence="6">
    <location>
        <begin position="1"/>
        <end position="32"/>
    </location>
</feature>
<dbReference type="InterPro" id="IPR007168">
    <property type="entry name" value="Phageshock_PspC_N"/>
</dbReference>
<reference evidence="9 10" key="1">
    <citation type="submission" date="2018-06" db="EMBL/GenBank/DDBJ databases">
        <title>Whole genome sequencing of a novel hydrocarbon degrading bacterial strain, PW21 isolated from oil contaminated produced water sample.</title>
        <authorList>
            <person name="Nagkirti P."/>
            <person name="Shaikh A."/>
            <person name="Gowdaman V."/>
            <person name="Engineer A.E."/>
            <person name="Dagar S."/>
            <person name="Dhakephalkar P.K."/>
        </authorList>
    </citation>
    <scope>NUCLEOTIDE SEQUENCE [LARGE SCALE GENOMIC DNA]</scope>
    <source>
        <strain evidence="9 10">PW21</strain>
    </source>
</reference>
<keyword evidence="2" id="KW-1003">Cell membrane</keyword>
<keyword evidence="10" id="KW-1185">Reference proteome</keyword>
<dbReference type="Pfam" id="PF04024">
    <property type="entry name" value="PspC"/>
    <property type="match status" value="1"/>
</dbReference>
<sequence length="106" mass="11483">MSTENPIPQSSGPHPGYGQPHPQYAPPAAKPRRPFFRPADGRMIGGVCAAVADYFGWDRTAVRLLTVASVFLPGPQVIAYLVLWAAVPDEHKFWSRNPVVPPAPPA</sequence>
<comment type="caution">
    <text evidence="9">The sequence shown here is derived from an EMBL/GenBank/DDBJ whole genome shotgun (WGS) entry which is preliminary data.</text>
</comment>
<feature type="domain" description="Phage shock protein PspC N-terminal" evidence="8">
    <location>
        <begin position="34"/>
        <end position="90"/>
    </location>
</feature>
<dbReference type="Proteomes" id="UP000248783">
    <property type="component" value="Unassembled WGS sequence"/>
</dbReference>
<evidence type="ECO:0000256" key="6">
    <source>
        <dbReference type="SAM" id="MobiDB-lite"/>
    </source>
</evidence>
<evidence type="ECO:0000256" key="7">
    <source>
        <dbReference type="SAM" id="Phobius"/>
    </source>
</evidence>
<dbReference type="PANTHER" id="PTHR33885:SF3">
    <property type="entry name" value="PHAGE SHOCK PROTEIN C"/>
    <property type="match status" value="1"/>
</dbReference>
<dbReference type="PANTHER" id="PTHR33885">
    <property type="entry name" value="PHAGE SHOCK PROTEIN C"/>
    <property type="match status" value="1"/>
</dbReference>
<evidence type="ECO:0000313" key="9">
    <source>
        <dbReference type="EMBL" id="PZR52896.1"/>
    </source>
</evidence>
<dbReference type="InterPro" id="IPR052027">
    <property type="entry name" value="PspC"/>
</dbReference>
<evidence type="ECO:0000259" key="8">
    <source>
        <dbReference type="Pfam" id="PF04024"/>
    </source>
</evidence>
<comment type="subcellular location">
    <subcellularLocation>
        <location evidence="1">Cell membrane</location>
        <topology evidence="1">Single-pass membrane protein</topology>
    </subcellularLocation>
</comment>
<dbReference type="GO" id="GO:0005886">
    <property type="term" value="C:plasma membrane"/>
    <property type="evidence" value="ECO:0007669"/>
    <property type="project" value="UniProtKB-SubCell"/>
</dbReference>
<organism evidence="9 10">
    <name type="scientific">Xylanimonas oleitrophica</name>
    <dbReference type="NCBI Taxonomy" id="2607479"/>
    <lineage>
        <taxon>Bacteria</taxon>
        <taxon>Bacillati</taxon>
        <taxon>Actinomycetota</taxon>
        <taxon>Actinomycetes</taxon>
        <taxon>Micrococcales</taxon>
        <taxon>Promicromonosporaceae</taxon>
        <taxon>Xylanimonas</taxon>
    </lineage>
</organism>
<keyword evidence="5 7" id="KW-0472">Membrane</keyword>
<keyword evidence="4 7" id="KW-1133">Transmembrane helix</keyword>
<accession>A0A2W5WX89</accession>
<evidence type="ECO:0000256" key="3">
    <source>
        <dbReference type="ARBA" id="ARBA00022692"/>
    </source>
</evidence>
<keyword evidence="3 7" id="KW-0812">Transmembrane</keyword>
<feature type="transmembrane region" description="Helical" evidence="7">
    <location>
        <begin position="64"/>
        <end position="87"/>
    </location>
</feature>
<protein>
    <recommendedName>
        <fullName evidence="8">Phage shock protein PspC N-terminal domain-containing protein</fullName>
    </recommendedName>
</protein>
<proteinExistence type="predicted"/>
<evidence type="ECO:0000256" key="2">
    <source>
        <dbReference type="ARBA" id="ARBA00022475"/>
    </source>
</evidence>
<evidence type="ECO:0000256" key="4">
    <source>
        <dbReference type="ARBA" id="ARBA00022989"/>
    </source>
</evidence>
<evidence type="ECO:0000313" key="10">
    <source>
        <dbReference type="Proteomes" id="UP000248783"/>
    </source>
</evidence>
<dbReference type="EMBL" id="QKWH01000006">
    <property type="protein sequence ID" value="PZR52896.1"/>
    <property type="molecule type" value="Genomic_DNA"/>
</dbReference>